<dbReference type="CDD" id="cd19920">
    <property type="entry name" value="REC_PA4781-like"/>
    <property type="match status" value="1"/>
</dbReference>
<evidence type="ECO:0000256" key="2">
    <source>
        <dbReference type="ARBA" id="ARBA00023012"/>
    </source>
</evidence>
<name>A0A2T4IIC9_9RHOO</name>
<evidence type="ECO:0000256" key="5">
    <source>
        <dbReference type="ARBA" id="ARBA00023163"/>
    </source>
</evidence>
<keyword evidence="5" id="KW-0804">Transcription</keyword>
<evidence type="ECO:0000256" key="6">
    <source>
        <dbReference type="PROSITE-ProRule" id="PRU00169"/>
    </source>
</evidence>
<evidence type="ECO:0000313" key="9">
    <source>
        <dbReference type="EMBL" id="PTD97529.1"/>
    </source>
</evidence>
<dbReference type="SMART" id="SM00448">
    <property type="entry name" value="REC"/>
    <property type="match status" value="1"/>
</dbReference>
<gene>
    <name evidence="9" type="ORF">C8261_02265</name>
</gene>
<dbReference type="Gene3D" id="3.60.40.10">
    <property type="entry name" value="PPM-type phosphatase domain"/>
    <property type="match status" value="1"/>
</dbReference>
<sequence>MPTEAAPRRAVILAVDDTPFNLDTLTELLRDEYTVRPALNGEIALRLARGNTAPDLILLDVMMPEMDGYEVLRRLRADPETADIPVIFITALTHFSDESRALALGAADYITKPFSPPVVLARVRTQLALQQARRRLQAANARLLAERELIEDVLTRLRETESFDARQLRYHLSSVDRSNGDILLAAFTPDGGQRLLAGDIAGHGPAAAACAPLLGHLFYTACAEGHSARALLDTLGSVLFRRLPAQIFLVFALVEIAAGRRHATVWNGGLPGCVVLRPQAPPVHLGSRSLPLGLQAAGPAADEGVFVELAAGDRLCLFSDGVSEITNAAGEALGEEAAARMLQQCGGDPDAFVAALVGYQGHDRFRDDLTIAALEI</sequence>
<proteinExistence type="predicted"/>
<dbReference type="EMBL" id="PZKC01000002">
    <property type="protein sequence ID" value="PTD97529.1"/>
    <property type="molecule type" value="Genomic_DNA"/>
</dbReference>
<dbReference type="Pfam" id="PF00072">
    <property type="entry name" value="Response_reg"/>
    <property type="match status" value="1"/>
</dbReference>
<dbReference type="InterPro" id="IPR011006">
    <property type="entry name" value="CheY-like_superfamily"/>
</dbReference>
<dbReference type="AlphaFoldDB" id="A0A2T4IIC9"/>
<dbReference type="PROSITE" id="PS50110">
    <property type="entry name" value="RESPONSE_REGULATORY"/>
    <property type="match status" value="1"/>
</dbReference>
<dbReference type="InterPro" id="IPR036457">
    <property type="entry name" value="PPM-type-like_dom_sf"/>
</dbReference>
<dbReference type="SUPFAM" id="SSF52172">
    <property type="entry name" value="CheY-like"/>
    <property type="match status" value="1"/>
</dbReference>
<dbReference type="GO" id="GO:0000156">
    <property type="term" value="F:phosphorelay response regulator activity"/>
    <property type="evidence" value="ECO:0007669"/>
    <property type="project" value="TreeGrafter"/>
</dbReference>
<dbReference type="InterPro" id="IPR001789">
    <property type="entry name" value="Sig_transdc_resp-reg_receiver"/>
</dbReference>
<evidence type="ECO:0000313" key="10">
    <source>
        <dbReference type="Proteomes" id="UP000241193"/>
    </source>
</evidence>
<evidence type="ECO:0000256" key="1">
    <source>
        <dbReference type="ARBA" id="ARBA00022553"/>
    </source>
</evidence>
<keyword evidence="4" id="KW-0238">DNA-binding</keyword>
<organism evidence="9 10">
    <name type="scientific">Pseudothauera lacus</name>
    <dbReference type="NCBI Taxonomy" id="2136175"/>
    <lineage>
        <taxon>Bacteria</taxon>
        <taxon>Pseudomonadati</taxon>
        <taxon>Pseudomonadota</taxon>
        <taxon>Betaproteobacteria</taxon>
        <taxon>Rhodocyclales</taxon>
        <taxon>Zoogloeaceae</taxon>
        <taxon>Pseudothauera</taxon>
    </lineage>
</organism>
<dbReference type="SMART" id="SM00331">
    <property type="entry name" value="PP2C_SIG"/>
    <property type="match status" value="1"/>
</dbReference>
<dbReference type="GO" id="GO:0000976">
    <property type="term" value="F:transcription cis-regulatory region binding"/>
    <property type="evidence" value="ECO:0007669"/>
    <property type="project" value="TreeGrafter"/>
</dbReference>
<keyword evidence="1 6" id="KW-0597">Phosphoprotein</keyword>
<dbReference type="Pfam" id="PF07228">
    <property type="entry name" value="SpoIIE"/>
    <property type="match status" value="1"/>
</dbReference>
<dbReference type="Proteomes" id="UP000241193">
    <property type="component" value="Unassembled WGS sequence"/>
</dbReference>
<dbReference type="InterPro" id="IPR001932">
    <property type="entry name" value="PPM-type_phosphatase-like_dom"/>
</dbReference>
<protein>
    <recommendedName>
        <fullName evidence="8">Response regulatory domain-containing protein</fullName>
    </recommendedName>
</protein>
<feature type="coiled-coil region" evidence="7">
    <location>
        <begin position="122"/>
        <end position="160"/>
    </location>
</feature>
<dbReference type="PANTHER" id="PTHR48111">
    <property type="entry name" value="REGULATOR OF RPOS"/>
    <property type="match status" value="1"/>
</dbReference>
<comment type="caution">
    <text evidence="9">The sequence shown here is derived from an EMBL/GenBank/DDBJ whole genome shotgun (WGS) entry which is preliminary data.</text>
</comment>
<feature type="domain" description="Response regulatory" evidence="8">
    <location>
        <begin position="11"/>
        <end position="127"/>
    </location>
</feature>
<evidence type="ECO:0000259" key="8">
    <source>
        <dbReference type="PROSITE" id="PS50110"/>
    </source>
</evidence>
<evidence type="ECO:0000256" key="7">
    <source>
        <dbReference type="SAM" id="Coils"/>
    </source>
</evidence>
<keyword evidence="7" id="KW-0175">Coiled coil</keyword>
<dbReference type="PANTHER" id="PTHR48111:SF1">
    <property type="entry name" value="TWO-COMPONENT RESPONSE REGULATOR ORR33"/>
    <property type="match status" value="1"/>
</dbReference>
<keyword evidence="10" id="KW-1185">Reference proteome</keyword>
<dbReference type="InterPro" id="IPR039420">
    <property type="entry name" value="WalR-like"/>
</dbReference>
<dbReference type="Gene3D" id="3.40.50.2300">
    <property type="match status" value="1"/>
</dbReference>
<reference evidence="9 10" key="2">
    <citation type="submission" date="2018-04" db="EMBL/GenBank/DDBJ databases">
        <title>Thauera lacus sp. nov., isolated from an saline lake in Inner Mongolia, China.</title>
        <authorList>
            <person name="Liang Q.-Y."/>
        </authorList>
    </citation>
    <scope>NUCLEOTIDE SEQUENCE [LARGE SCALE GENOMIC DNA]</scope>
    <source>
        <strain evidence="9 10">D20</strain>
    </source>
</reference>
<accession>A0A2T4IIC9</accession>
<evidence type="ECO:0000256" key="4">
    <source>
        <dbReference type="ARBA" id="ARBA00023125"/>
    </source>
</evidence>
<dbReference type="GO" id="GO:0006355">
    <property type="term" value="P:regulation of DNA-templated transcription"/>
    <property type="evidence" value="ECO:0007669"/>
    <property type="project" value="TreeGrafter"/>
</dbReference>
<dbReference type="OrthoDB" id="9813903at2"/>
<dbReference type="RefSeq" id="WP_107492049.1">
    <property type="nucleotide sequence ID" value="NZ_PZKC01000002.1"/>
</dbReference>
<dbReference type="GO" id="GO:0005829">
    <property type="term" value="C:cytosol"/>
    <property type="evidence" value="ECO:0007669"/>
    <property type="project" value="TreeGrafter"/>
</dbReference>
<keyword evidence="3" id="KW-0805">Transcription regulation</keyword>
<evidence type="ECO:0000256" key="3">
    <source>
        <dbReference type="ARBA" id="ARBA00023015"/>
    </source>
</evidence>
<feature type="modified residue" description="4-aspartylphosphate" evidence="6">
    <location>
        <position position="60"/>
    </location>
</feature>
<reference evidence="9 10" key="1">
    <citation type="submission" date="2018-03" db="EMBL/GenBank/DDBJ databases">
        <authorList>
            <person name="Keele B.F."/>
        </authorList>
    </citation>
    <scope>NUCLEOTIDE SEQUENCE [LARGE SCALE GENOMIC DNA]</scope>
    <source>
        <strain evidence="9 10">D20</strain>
    </source>
</reference>
<keyword evidence="2" id="KW-0902">Two-component regulatory system</keyword>
<dbReference type="GO" id="GO:0032993">
    <property type="term" value="C:protein-DNA complex"/>
    <property type="evidence" value="ECO:0007669"/>
    <property type="project" value="TreeGrafter"/>
</dbReference>
<dbReference type="SUPFAM" id="SSF81606">
    <property type="entry name" value="PP2C-like"/>
    <property type="match status" value="1"/>
</dbReference>